<dbReference type="PROSITE" id="PS51257">
    <property type="entry name" value="PROKAR_LIPOPROTEIN"/>
    <property type="match status" value="1"/>
</dbReference>
<proteinExistence type="predicted"/>
<organism evidence="1 2">
    <name type="scientific">Sphingomonas naphthae</name>
    <dbReference type="NCBI Taxonomy" id="1813468"/>
    <lineage>
        <taxon>Bacteria</taxon>
        <taxon>Pseudomonadati</taxon>
        <taxon>Pseudomonadota</taxon>
        <taxon>Alphaproteobacteria</taxon>
        <taxon>Sphingomonadales</taxon>
        <taxon>Sphingomonadaceae</taxon>
        <taxon>Sphingomonas</taxon>
    </lineage>
</organism>
<dbReference type="EMBL" id="CP117411">
    <property type="protein sequence ID" value="WCT74023.1"/>
    <property type="molecule type" value="Genomic_DNA"/>
</dbReference>
<reference evidence="1 2" key="1">
    <citation type="submission" date="2023-02" db="EMBL/GenBank/DDBJ databases">
        <title>Genome sequence of Sphingomonas naphthae.</title>
        <authorList>
            <person name="Kim S."/>
            <person name="Heo J."/>
            <person name="Kwon S.-W."/>
        </authorList>
    </citation>
    <scope>NUCLEOTIDE SEQUENCE [LARGE SCALE GENOMIC DNA]</scope>
    <source>
        <strain evidence="1 2">KACC 18716</strain>
    </source>
</reference>
<protein>
    <submittedName>
        <fullName evidence="1">Uncharacterized protein</fullName>
    </submittedName>
</protein>
<name>A0ABY7TLV7_9SPHN</name>
<dbReference type="Proteomes" id="UP001220395">
    <property type="component" value="Chromosome"/>
</dbReference>
<gene>
    <name evidence="1" type="ORF">PQ455_01970</name>
</gene>
<sequence length="223" mass="23593">MIASRFRSVWMVGLVAGAALGCYLVSQRVATERAALFRLDRQIFAAERDIRTLSTEIAARSRLPQLEKWNVSVLGLTAPGAHQFLDSEIRLAALDGGQAMVPQQRVMGDPDAVRTVSFTPAPPAPVVAPQPNIVTVSAPVAPKAAPAPAAPEPMLRQATFVRAKPSALAPSPEPMHASVTKVAMTTVATPAKAPARSLSLLPDDIGDLAAIERGAGMDKPRRR</sequence>
<dbReference type="RefSeq" id="WP_273688728.1">
    <property type="nucleotide sequence ID" value="NZ_CP117411.1"/>
</dbReference>
<keyword evidence="2" id="KW-1185">Reference proteome</keyword>
<evidence type="ECO:0000313" key="2">
    <source>
        <dbReference type="Proteomes" id="UP001220395"/>
    </source>
</evidence>
<evidence type="ECO:0000313" key="1">
    <source>
        <dbReference type="EMBL" id="WCT74023.1"/>
    </source>
</evidence>
<accession>A0ABY7TLV7</accession>